<dbReference type="EMBL" id="JACSPN010000034">
    <property type="protein sequence ID" value="MBE7702133.1"/>
    <property type="molecule type" value="Genomic_DNA"/>
</dbReference>
<keyword evidence="3" id="KW-1185">Reference proteome</keyword>
<accession>A0A9D5UCF8</accession>
<keyword evidence="1" id="KW-0472">Membrane</keyword>
<evidence type="ECO:0000313" key="3">
    <source>
        <dbReference type="Proteomes" id="UP000822993"/>
    </source>
</evidence>
<dbReference type="AlphaFoldDB" id="A0A9D5UCF8"/>
<evidence type="ECO:0000256" key="1">
    <source>
        <dbReference type="SAM" id="Phobius"/>
    </source>
</evidence>
<organism evidence="2 3">
    <name type="scientific">Oerskovia douganii</name>
    <dbReference type="NCBI Taxonomy" id="2762210"/>
    <lineage>
        <taxon>Bacteria</taxon>
        <taxon>Bacillati</taxon>
        <taxon>Actinomycetota</taxon>
        <taxon>Actinomycetes</taxon>
        <taxon>Micrococcales</taxon>
        <taxon>Cellulomonadaceae</taxon>
        <taxon>Oerskovia</taxon>
    </lineage>
</organism>
<comment type="caution">
    <text evidence="2">The sequence shown here is derived from an EMBL/GenBank/DDBJ whole genome shotgun (WGS) entry which is preliminary data.</text>
</comment>
<name>A0A9D5UCF8_9CELL</name>
<proteinExistence type="predicted"/>
<sequence>MHPTSKKCIKWAVILIALGAFMMVFVPDIVAAMSEWWGLNAAAGVVVVNYVLTAARWTMYPTAASLIGAAVIIETFKESLGRSSETNPTAKRMSEQ</sequence>
<gene>
    <name evidence="2" type="ORF">H9623_17725</name>
</gene>
<dbReference type="RefSeq" id="WP_191805958.1">
    <property type="nucleotide sequence ID" value="NZ_JACSPN010000034.1"/>
</dbReference>
<keyword evidence="1" id="KW-1133">Transmembrane helix</keyword>
<protein>
    <submittedName>
        <fullName evidence="2">Uncharacterized protein</fullName>
    </submittedName>
</protein>
<evidence type="ECO:0000313" key="2">
    <source>
        <dbReference type="EMBL" id="MBE7702133.1"/>
    </source>
</evidence>
<feature type="transmembrane region" description="Helical" evidence="1">
    <location>
        <begin position="12"/>
        <end position="30"/>
    </location>
</feature>
<reference evidence="2 3" key="1">
    <citation type="submission" date="2020-08" db="EMBL/GenBank/DDBJ databases">
        <title>A Genomic Blueprint of the Chicken Gut Microbiome.</title>
        <authorList>
            <person name="Gilroy R."/>
            <person name="Ravi A."/>
            <person name="Getino M."/>
            <person name="Pursley I."/>
            <person name="Horton D.L."/>
            <person name="Alikhan N.-F."/>
            <person name="Baker D."/>
            <person name="Gharbi K."/>
            <person name="Hall N."/>
            <person name="Watson M."/>
            <person name="Adriaenssens E.M."/>
            <person name="Foster-Nyarko E."/>
            <person name="Jarju S."/>
            <person name="Secka A."/>
            <person name="Antonio M."/>
            <person name="Oren A."/>
            <person name="Chaudhuri R."/>
            <person name="La Ragione R.M."/>
            <person name="Hildebrand F."/>
            <person name="Pallen M.J."/>
        </authorList>
    </citation>
    <scope>NUCLEOTIDE SEQUENCE [LARGE SCALE GENOMIC DNA]</scope>
    <source>
        <strain evidence="2 3">Sa1BUA8</strain>
    </source>
</reference>
<keyword evidence="1" id="KW-0812">Transmembrane</keyword>
<feature type="transmembrane region" description="Helical" evidence="1">
    <location>
        <begin position="36"/>
        <end position="55"/>
    </location>
</feature>
<dbReference type="Proteomes" id="UP000822993">
    <property type="component" value="Unassembled WGS sequence"/>
</dbReference>